<dbReference type="PATRIC" id="fig|908627.4.peg.1660"/>
<comment type="caution">
    <text evidence="2">The sequence shown here is derived from an EMBL/GenBank/DDBJ whole genome shotgun (WGS) entry which is preliminary data.</text>
</comment>
<feature type="signal peptide" evidence="1">
    <location>
        <begin position="1"/>
        <end position="21"/>
    </location>
</feature>
<protein>
    <submittedName>
        <fullName evidence="2">Uncharacterized protein</fullName>
    </submittedName>
</protein>
<dbReference type="AlphaFoldDB" id="A0A0J1D279"/>
<organism evidence="2 3">
    <name type="scientific">Caballeronia mineralivorans PML1(12)</name>
    <dbReference type="NCBI Taxonomy" id="908627"/>
    <lineage>
        <taxon>Bacteria</taxon>
        <taxon>Pseudomonadati</taxon>
        <taxon>Pseudomonadota</taxon>
        <taxon>Betaproteobacteria</taxon>
        <taxon>Burkholderiales</taxon>
        <taxon>Burkholderiaceae</taxon>
        <taxon>Caballeronia</taxon>
    </lineage>
</organism>
<dbReference type="EMBL" id="AEJF01000059">
    <property type="protein sequence ID" value="KLU26849.1"/>
    <property type="molecule type" value="Genomic_DNA"/>
</dbReference>
<feature type="chain" id="PRO_5005249573" evidence="1">
    <location>
        <begin position="22"/>
        <end position="244"/>
    </location>
</feature>
<dbReference type="OrthoDB" id="574237at2"/>
<evidence type="ECO:0000313" key="2">
    <source>
        <dbReference type="EMBL" id="KLU26849.1"/>
    </source>
</evidence>
<reference evidence="2 3" key="1">
    <citation type="journal article" date="2015" name="Genome Announc.">
        <title>Draft Genome Sequence of Burkholderia sp. Strain PML1(12), an Ectomycorrhizosphere-Inhabiting Bacterium with Effective Mineral-Weathering Ability.</title>
        <authorList>
            <person name="Uroz S."/>
            <person name="Oger P."/>
        </authorList>
    </citation>
    <scope>NUCLEOTIDE SEQUENCE [LARGE SCALE GENOMIC DNA]</scope>
    <source>
        <strain evidence="3">PML1(12)</strain>
    </source>
</reference>
<name>A0A0J1D279_9BURK</name>
<dbReference type="Proteomes" id="UP000035963">
    <property type="component" value="Unassembled WGS sequence"/>
</dbReference>
<accession>A0A0J1D279</accession>
<proteinExistence type="predicted"/>
<gene>
    <name evidence="2" type="ORF">EOS_07500</name>
</gene>
<evidence type="ECO:0000313" key="3">
    <source>
        <dbReference type="Proteomes" id="UP000035963"/>
    </source>
</evidence>
<sequence length="244" mass="27044">MKTIRTLPLLISLAAPVLVNAESMSAPKLHPGDTWTYVETVETAPNGWRQTHDEIVVLRTTSDHIYFETKQAGTTQAANELVEGADWSRSRNVNGTETMVNQPLSFPLSVGKTWQVKYTEAHPNVKHDSESVDTRFKVVGPESVEVPAGKFEAIKIEAEGQWTAQTAPMQSATTGTVANQTGATIVMQTRRASPVVATGRLYKAFWYVPEIGRWVKSDEEYYGSNGVRTQRFTSELESFKHAAQ</sequence>
<keyword evidence="3" id="KW-1185">Reference proteome</keyword>
<keyword evidence="1" id="KW-0732">Signal</keyword>
<evidence type="ECO:0000256" key="1">
    <source>
        <dbReference type="SAM" id="SignalP"/>
    </source>
</evidence>
<dbReference type="Gene3D" id="2.40.360.20">
    <property type="match status" value="1"/>
</dbReference>